<feature type="compositionally biased region" description="Pro residues" evidence="1">
    <location>
        <begin position="259"/>
        <end position="270"/>
    </location>
</feature>
<evidence type="ECO:0000313" key="3">
    <source>
        <dbReference type="EMBL" id="KAG2200002.1"/>
    </source>
</evidence>
<evidence type="ECO:0000256" key="1">
    <source>
        <dbReference type="SAM" id="MobiDB-lite"/>
    </source>
</evidence>
<feature type="transmembrane region" description="Helical" evidence="2">
    <location>
        <begin position="187"/>
        <end position="208"/>
    </location>
</feature>
<evidence type="ECO:0000256" key="2">
    <source>
        <dbReference type="SAM" id="Phobius"/>
    </source>
</evidence>
<comment type="caution">
    <text evidence="3">The sequence shown here is derived from an EMBL/GenBank/DDBJ whole genome shotgun (WGS) entry which is preliminary data.</text>
</comment>
<name>A0A8H7UZL4_9FUNG</name>
<gene>
    <name evidence="3" type="ORF">INT47_000352</name>
</gene>
<evidence type="ECO:0000313" key="4">
    <source>
        <dbReference type="Proteomes" id="UP000603453"/>
    </source>
</evidence>
<reference evidence="3" key="1">
    <citation type="submission" date="2020-12" db="EMBL/GenBank/DDBJ databases">
        <title>Metabolic potential, ecology and presence of endohyphal bacteria is reflected in genomic diversity of Mucoromycotina.</title>
        <authorList>
            <person name="Muszewska A."/>
            <person name="Okrasinska A."/>
            <person name="Steczkiewicz K."/>
            <person name="Drgas O."/>
            <person name="Orlowska M."/>
            <person name="Perlinska-Lenart U."/>
            <person name="Aleksandrzak-Piekarczyk T."/>
            <person name="Szatraj K."/>
            <person name="Zielenkiewicz U."/>
            <person name="Pilsyk S."/>
            <person name="Malc E."/>
            <person name="Mieczkowski P."/>
            <person name="Kruszewska J.S."/>
            <person name="Biernat P."/>
            <person name="Pawlowska J."/>
        </authorList>
    </citation>
    <scope>NUCLEOTIDE SEQUENCE</scope>
    <source>
        <strain evidence="3">WA0000017839</strain>
    </source>
</reference>
<keyword evidence="2" id="KW-0472">Membrane</keyword>
<accession>A0A8H7UZL4</accession>
<keyword evidence="4" id="KW-1185">Reference proteome</keyword>
<dbReference type="AlphaFoldDB" id="A0A8H7UZL4"/>
<dbReference type="EMBL" id="JAEPRD010000089">
    <property type="protein sequence ID" value="KAG2200002.1"/>
    <property type="molecule type" value="Genomic_DNA"/>
</dbReference>
<keyword evidence="2" id="KW-1133">Transmembrane helix</keyword>
<feature type="region of interest" description="Disordered" evidence="1">
    <location>
        <begin position="236"/>
        <end position="270"/>
    </location>
</feature>
<proteinExistence type="predicted"/>
<dbReference type="Proteomes" id="UP000603453">
    <property type="component" value="Unassembled WGS sequence"/>
</dbReference>
<dbReference type="OrthoDB" id="18453at2759"/>
<keyword evidence="2" id="KW-0812">Transmembrane</keyword>
<organism evidence="3 4">
    <name type="scientific">Mucor saturninus</name>
    <dbReference type="NCBI Taxonomy" id="64648"/>
    <lineage>
        <taxon>Eukaryota</taxon>
        <taxon>Fungi</taxon>
        <taxon>Fungi incertae sedis</taxon>
        <taxon>Mucoromycota</taxon>
        <taxon>Mucoromycotina</taxon>
        <taxon>Mucoromycetes</taxon>
        <taxon>Mucorales</taxon>
        <taxon>Mucorineae</taxon>
        <taxon>Mucoraceae</taxon>
        <taxon>Mucor</taxon>
    </lineage>
</organism>
<sequence length="270" mass="31106">MDEQHVAKPKQNGKESQSTEVKFNLLATKWINLTAKHLSLDTLEAELNARKTKLNDNDIRGALAQGQAYMAAELKKLVQEDLEKMKITTNMEKFDKTIQEARKRSPVNERIVTTPEQVMRGVSCKEKVKEGGKLRVEFERIKNENELLLEKYASLAKQVKYKQEHLRKDLEKYTNMAEIKLNTTEEILLIILCILLSVAIITVIVIAYRKKDDDTRNKLWHNFIMIDSPDQMIALKNSESPSFDNRRPSTPLPSMDKPQSPPPVYYQPPV</sequence>
<protein>
    <submittedName>
        <fullName evidence="3">Uncharacterized protein</fullName>
    </submittedName>
</protein>